<protein>
    <submittedName>
        <fullName evidence="1">Uncharacterized protein</fullName>
    </submittedName>
</protein>
<dbReference type="EMBL" id="CP092863">
    <property type="protein sequence ID" value="UYV60517.1"/>
    <property type="molecule type" value="Genomic_DNA"/>
</dbReference>
<name>A0ABY6JW64_9ARAC</name>
<gene>
    <name evidence="1" type="ORF">LAZ67_1001398</name>
</gene>
<evidence type="ECO:0000313" key="1">
    <source>
        <dbReference type="EMBL" id="UYV60517.1"/>
    </source>
</evidence>
<dbReference type="Proteomes" id="UP001235939">
    <property type="component" value="Chromosome 01"/>
</dbReference>
<evidence type="ECO:0000313" key="2">
    <source>
        <dbReference type="Proteomes" id="UP001235939"/>
    </source>
</evidence>
<organism evidence="1 2">
    <name type="scientific">Cordylochernes scorpioides</name>
    <dbReference type="NCBI Taxonomy" id="51811"/>
    <lineage>
        <taxon>Eukaryota</taxon>
        <taxon>Metazoa</taxon>
        <taxon>Ecdysozoa</taxon>
        <taxon>Arthropoda</taxon>
        <taxon>Chelicerata</taxon>
        <taxon>Arachnida</taxon>
        <taxon>Pseudoscorpiones</taxon>
        <taxon>Cheliferoidea</taxon>
        <taxon>Chernetidae</taxon>
        <taxon>Cordylochernes</taxon>
    </lineage>
</organism>
<sequence>MKRTMGHNCGVVVINEGAEDRALSIVEGTSPRLMPAVEVTKDEYIGANPPGLLQDLWAHQAPGHGKGQTKHLADLVEHETLACDSNHGKFQASK</sequence>
<reference evidence="1 2" key="1">
    <citation type="submission" date="2022-01" db="EMBL/GenBank/DDBJ databases">
        <title>A chromosomal length assembly of Cordylochernes scorpioides.</title>
        <authorList>
            <person name="Zeh D."/>
            <person name="Zeh J."/>
        </authorList>
    </citation>
    <scope>NUCLEOTIDE SEQUENCE [LARGE SCALE GENOMIC DNA]</scope>
    <source>
        <strain evidence="1">IN4F17</strain>
        <tissue evidence="1">Whole Body</tissue>
    </source>
</reference>
<accession>A0ABY6JW64</accession>
<proteinExistence type="predicted"/>
<keyword evidence="2" id="KW-1185">Reference proteome</keyword>